<dbReference type="Gene3D" id="3.10.20.30">
    <property type="match status" value="1"/>
</dbReference>
<dbReference type="Pfam" id="PF00970">
    <property type="entry name" value="FAD_binding_6"/>
    <property type="match status" value="1"/>
</dbReference>
<dbReference type="PROSITE" id="PS51085">
    <property type="entry name" value="2FE2S_FER_2"/>
    <property type="match status" value="1"/>
</dbReference>
<dbReference type="RefSeq" id="WP_064599951.1">
    <property type="nucleotide sequence ID" value="NZ_JBDJAE010000005.1"/>
</dbReference>
<dbReference type="InterPro" id="IPR001041">
    <property type="entry name" value="2Fe-2S_ferredoxin-type"/>
</dbReference>
<evidence type="ECO:0000256" key="1">
    <source>
        <dbReference type="ARBA" id="ARBA00001974"/>
    </source>
</evidence>
<reference evidence="13" key="1">
    <citation type="submission" date="2016-05" db="EMBL/GenBank/DDBJ databases">
        <authorList>
            <person name="Behera P."/>
            <person name="Vaishampayan P."/>
            <person name="Singh N."/>
            <person name="Raina V."/>
            <person name="Suar M."/>
            <person name="Pattnaik A."/>
            <person name="Rastogi G."/>
        </authorList>
    </citation>
    <scope>NUCLEOTIDE SEQUENCE [LARGE SCALE GENOMIC DNA]</scope>
    <source>
        <strain evidence="13">MP23</strain>
    </source>
</reference>
<keyword evidence="6" id="KW-0560">Oxidoreductase</keyword>
<evidence type="ECO:0000259" key="10">
    <source>
        <dbReference type="PROSITE" id="PS51085"/>
    </source>
</evidence>
<evidence type="ECO:0000256" key="2">
    <source>
        <dbReference type="ARBA" id="ARBA00022630"/>
    </source>
</evidence>
<gene>
    <name evidence="12" type="ORF">A9B99_13020</name>
</gene>
<dbReference type="InterPro" id="IPR017927">
    <property type="entry name" value="FAD-bd_FR_type"/>
</dbReference>
<keyword evidence="2" id="KW-0285">Flavoprotein</keyword>
<dbReference type="SUPFAM" id="SSF63380">
    <property type="entry name" value="Riboflavin synthase domain-like"/>
    <property type="match status" value="1"/>
</dbReference>
<organism evidence="12 13">
    <name type="scientific">Mangrovibacter phragmitis</name>
    <dbReference type="NCBI Taxonomy" id="1691903"/>
    <lineage>
        <taxon>Bacteria</taxon>
        <taxon>Pseudomonadati</taxon>
        <taxon>Pseudomonadota</taxon>
        <taxon>Gammaproteobacteria</taxon>
        <taxon>Enterobacterales</taxon>
        <taxon>Enterobacteriaceae</taxon>
        <taxon>Mangrovibacter</taxon>
    </lineage>
</organism>
<dbReference type="PANTHER" id="PTHR47354:SF6">
    <property type="entry name" value="NADH OXIDOREDUCTASE HCR"/>
    <property type="match status" value="1"/>
</dbReference>
<evidence type="ECO:0000313" key="13">
    <source>
        <dbReference type="Proteomes" id="UP000078225"/>
    </source>
</evidence>
<dbReference type="SUPFAM" id="SSF54292">
    <property type="entry name" value="2Fe-2S ferredoxin-like"/>
    <property type="match status" value="1"/>
</dbReference>
<dbReference type="PRINTS" id="PR00409">
    <property type="entry name" value="PHDIOXRDTASE"/>
</dbReference>
<dbReference type="InterPro" id="IPR017938">
    <property type="entry name" value="Riboflavin_synthase-like_b-brl"/>
</dbReference>
<keyword evidence="3" id="KW-0001">2Fe-2S</keyword>
<dbReference type="InterPro" id="IPR039261">
    <property type="entry name" value="FNR_nucleotide-bd"/>
</dbReference>
<dbReference type="AlphaFoldDB" id="A0A1B7L0E1"/>
<accession>A0A1B7L0E1</accession>
<dbReference type="OrthoDB" id="9796486at2"/>
<comment type="cofactor">
    <cofactor evidence="1">
        <name>FAD</name>
        <dbReference type="ChEBI" id="CHEBI:57692"/>
    </cofactor>
</comment>
<keyword evidence="8" id="KW-0411">Iron-sulfur</keyword>
<dbReference type="NCBIfam" id="NF007964">
    <property type="entry name" value="PRK10684.1"/>
    <property type="match status" value="1"/>
</dbReference>
<sequence length="323" mass="35215">MTIPNPRCPHRMQVHHIIQETPDVYTLALICHDFYPYKPGQYALVSIGNTPDTVRAYSLSSTPGVSPFLSLTIRRIENGTGSQWLTREVHIGDELWLSEAQGDFTCADKSAHSWLLVAGGCGVTPIMSMYRWLQAKRPEDDVQVIYCVRSEQDIIFAGEWQTVPVTLVAEQGTQEGMLSGRVTATLINSVPNIAGRTVMTCGPAPFMTLVESLAREAGATEVHKEAFFIPPIKQPGGGKLTFTTHSPLRNFQAPVGLSLLEVLEQNQVAVNSACRAGVCGCCKTRITKGKYQVSSTATLTEQEIAEGYVLACACQPQSDLELA</sequence>
<evidence type="ECO:0000259" key="11">
    <source>
        <dbReference type="PROSITE" id="PS51384"/>
    </source>
</evidence>
<dbReference type="Pfam" id="PF00111">
    <property type="entry name" value="Fer2"/>
    <property type="match status" value="1"/>
</dbReference>
<dbReference type="InterPro" id="IPR012675">
    <property type="entry name" value="Beta-grasp_dom_sf"/>
</dbReference>
<feature type="domain" description="FAD-binding FR-type" evidence="11">
    <location>
        <begin position="7"/>
        <end position="107"/>
    </location>
</feature>
<dbReference type="GO" id="GO:0016491">
    <property type="term" value="F:oxidoreductase activity"/>
    <property type="evidence" value="ECO:0007669"/>
    <property type="project" value="UniProtKB-KW"/>
</dbReference>
<comment type="caution">
    <text evidence="12">The sequence shown here is derived from an EMBL/GenBank/DDBJ whole genome shotgun (WGS) entry which is preliminary data.</text>
</comment>
<dbReference type="InterPro" id="IPR001433">
    <property type="entry name" value="OxRdtase_FAD/NAD-bd"/>
</dbReference>
<dbReference type="Gene3D" id="3.40.50.80">
    <property type="entry name" value="Nucleotide-binding domain of ferredoxin-NADP reductase (FNR) module"/>
    <property type="match status" value="1"/>
</dbReference>
<evidence type="ECO:0000256" key="9">
    <source>
        <dbReference type="ARBA" id="ARBA00061434"/>
    </source>
</evidence>
<evidence type="ECO:0000256" key="3">
    <source>
        <dbReference type="ARBA" id="ARBA00022714"/>
    </source>
</evidence>
<dbReference type="CDD" id="cd00207">
    <property type="entry name" value="fer2"/>
    <property type="match status" value="1"/>
</dbReference>
<dbReference type="Pfam" id="PF00175">
    <property type="entry name" value="NAD_binding_1"/>
    <property type="match status" value="1"/>
</dbReference>
<dbReference type="Gene3D" id="2.40.30.10">
    <property type="entry name" value="Translation factors"/>
    <property type="match status" value="1"/>
</dbReference>
<dbReference type="EMBL" id="LYRP01000043">
    <property type="protein sequence ID" value="OAT75741.1"/>
    <property type="molecule type" value="Genomic_DNA"/>
</dbReference>
<keyword evidence="7" id="KW-0408">Iron</keyword>
<keyword evidence="4" id="KW-0479">Metal-binding</keyword>
<name>A0A1B7L0E1_9ENTR</name>
<dbReference type="InterPro" id="IPR036010">
    <property type="entry name" value="2Fe-2S_ferredoxin-like_sf"/>
</dbReference>
<dbReference type="InterPro" id="IPR050415">
    <property type="entry name" value="MRET"/>
</dbReference>
<dbReference type="STRING" id="1691903.A9B99_13020"/>
<proteinExistence type="inferred from homology"/>
<evidence type="ECO:0000256" key="6">
    <source>
        <dbReference type="ARBA" id="ARBA00023002"/>
    </source>
</evidence>
<dbReference type="GO" id="GO:0051537">
    <property type="term" value="F:2 iron, 2 sulfur cluster binding"/>
    <property type="evidence" value="ECO:0007669"/>
    <property type="project" value="UniProtKB-KW"/>
</dbReference>
<evidence type="ECO:0000256" key="8">
    <source>
        <dbReference type="ARBA" id="ARBA00023014"/>
    </source>
</evidence>
<keyword evidence="13" id="KW-1185">Reference proteome</keyword>
<dbReference type="PROSITE" id="PS51384">
    <property type="entry name" value="FAD_FR"/>
    <property type="match status" value="1"/>
</dbReference>
<evidence type="ECO:0000313" key="12">
    <source>
        <dbReference type="EMBL" id="OAT75741.1"/>
    </source>
</evidence>
<evidence type="ECO:0000256" key="5">
    <source>
        <dbReference type="ARBA" id="ARBA00022827"/>
    </source>
</evidence>
<feature type="domain" description="2Fe-2S ferredoxin-type" evidence="10">
    <location>
        <begin position="238"/>
        <end position="323"/>
    </location>
</feature>
<dbReference type="InterPro" id="IPR008333">
    <property type="entry name" value="Cbr1-like_FAD-bd_dom"/>
</dbReference>
<evidence type="ECO:0000256" key="7">
    <source>
        <dbReference type="ARBA" id="ARBA00023004"/>
    </source>
</evidence>
<protein>
    <submittedName>
        <fullName evidence="12">NADH oxidoreductase</fullName>
    </submittedName>
</protein>
<dbReference type="GO" id="GO:0046872">
    <property type="term" value="F:metal ion binding"/>
    <property type="evidence" value="ECO:0007669"/>
    <property type="project" value="UniProtKB-KW"/>
</dbReference>
<keyword evidence="5" id="KW-0274">FAD</keyword>
<dbReference type="SUPFAM" id="SSF52343">
    <property type="entry name" value="Ferredoxin reductase-like, C-terminal NADP-linked domain"/>
    <property type="match status" value="1"/>
</dbReference>
<comment type="similarity">
    <text evidence="9">In the N-terminal section; belongs to the FAD-binding oxidoreductase type 6 family.</text>
</comment>
<evidence type="ECO:0000256" key="4">
    <source>
        <dbReference type="ARBA" id="ARBA00022723"/>
    </source>
</evidence>
<dbReference type="PANTHER" id="PTHR47354">
    <property type="entry name" value="NADH OXIDOREDUCTASE HCR"/>
    <property type="match status" value="1"/>
</dbReference>
<dbReference type="Proteomes" id="UP000078225">
    <property type="component" value="Unassembled WGS sequence"/>
</dbReference>